<keyword evidence="3" id="KW-0645">Protease</keyword>
<sequence length="921" mass="98521">MKLRAPRPASDLLSAPVAAPRAGAPDMSFGTSGRPRRPATDLSSGTAASTPRRAALLTGLGVLLSFGTAHAQEPRALDRAVSDGVERPIKDYSGEGDASSIELNPALLSAVKGLDFVFMGYRSISPFTRGGGLGGFMSFNLGFGMATGIGVQALRPGFGGGYPDPFALRNPDATKISWALSGGDGKIAAFGLGVHWLRADGLLRAPDLDVGLLLRIRNYASIGAVARFGAADLRAYGDLASELSILGELALRPLGNRTLELAGGVRGRFRVDQPGLRFSQWDNLGALPRGRIAVRHKGLELAAEVEQVRVHTLDPSTYNFVRADKAVRGSVQLAVAWDFMKVSGGVHAGLGEGVDGFGLAARFSTARQGRVFWPRLVDVERVDLSAIKGERHLLGLLQRLERAEKAGARTILLVDARSTGLGWASLQEIRGALVRIRNAGGHVFAYLEDTKLKDYYLASAAEQVFLHPAGELATFGLASTTFYLRGLLDKLGVQVEALHIDEYKSAHEMFSRTGPSDKDVEQREALLDDTFAQITHDIAQARGLSIAQVQGLVDDAPYGPAKAKQLGLVDAVVFRDQVVEKIGDAVGARVKFAQFDDTEPDPKTWSTAPYVAVVLVEGTIVDGESRTIPLLGTQFTGGDTIVAQLRAVRNDPACQGVVLRVNSPGGSALASDVIWREVSRTHEAWKKNPRKSPPIVVSMGDVAASGGYYVAAGTDHVFAQPTTLTGSIGVVSLHFDVSGLLAKLGVATHTFKRGKNADISGLYRPYSPDERARMDASIRRVYDLFLKRVADARGKTPEQVDALGRGHVYSGTDAKQLGLVDAFGGLREAVALVRQRSGVGERRDLQLRIVPARKGILELVLDLLGPDRGDKGLRGRIQARRDAEPPLPLVLTTAIARLPLGLLFLPQDQPSALMPVVHTIE</sequence>
<dbReference type="InterPro" id="IPR004635">
    <property type="entry name" value="Pept_S49_SppA"/>
</dbReference>
<feature type="domain" description="Peptidase S49" evidence="8">
    <location>
        <begin position="439"/>
        <end position="586"/>
    </location>
</feature>
<dbReference type="InterPro" id="IPR001907">
    <property type="entry name" value="ClpP"/>
</dbReference>
<keyword evidence="4" id="KW-0378">Hydrolase</keyword>
<evidence type="ECO:0000256" key="2">
    <source>
        <dbReference type="ARBA" id="ARBA00008683"/>
    </source>
</evidence>
<dbReference type="InterPro" id="IPR029045">
    <property type="entry name" value="ClpP/crotonase-like_dom_sf"/>
</dbReference>
<comment type="caution">
    <text evidence="9">The sequence shown here is derived from an EMBL/GenBank/DDBJ whole genome shotgun (WGS) entry which is preliminary data.</text>
</comment>
<feature type="region of interest" description="Disordered" evidence="7">
    <location>
        <begin position="1"/>
        <end position="48"/>
    </location>
</feature>
<comment type="similarity">
    <text evidence="2">Belongs to the peptidase S49 family.</text>
</comment>
<gene>
    <name evidence="9" type="primary">sppA</name>
    <name evidence="9" type="ORF">POL25_01095</name>
</gene>
<accession>A0ABT5DP86</accession>
<keyword evidence="10" id="KW-1185">Reference proteome</keyword>
<evidence type="ECO:0000313" key="9">
    <source>
        <dbReference type="EMBL" id="MDC0715465.1"/>
    </source>
</evidence>
<dbReference type="CDD" id="cd07018">
    <property type="entry name" value="S49_SppA_67K_type"/>
    <property type="match status" value="1"/>
</dbReference>
<dbReference type="PANTHER" id="PTHR33209">
    <property type="entry name" value="PROTEASE 4"/>
    <property type="match status" value="1"/>
</dbReference>
<dbReference type="CDD" id="cd07023">
    <property type="entry name" value="S49_Sppa_N_C"/>
    <property type="match status" value="1"/>
</dbReference>
<dbReference type="Gene3D" id="6.20.330.10">
    <property type="match status" value="1"/>
</dbReference>
<dbReference type="RefSeq" id="WP_272083837.1">
    <property type="nucleotide sequence ID" value="NZ_JAQNDL010000001.1"/>
</dbReference>
<dbReference type="InterPro" id="IPR047217">
    <property type="entry name" value="S49_SppA_67K_type_N"/>
</dbReference>
<proteinExistence type="inferred from homology"/>
<dbReference type="Pfam" id="PF01343">
    <property type="entry name" value="Peptidase_S49"/>
    <property type="match status" value="2"/>
</dbReference>
<dbReference type="Gene3D" id="3.90.226.10">
    <property type="entry name" value="2-enoyl-CoA Hydratase, Chain A, domain 1"/>
    <property type="match status" value="2"/>
</dbReference>
<name>A0ABT5DP86_9BACT</name>
<evidence type="ECO:0000256" key="1">
    <source>
        <dbReference type="ARBA" id="ARBA00004370"/>
    </source>
</evidence>
<keyword evidence="5" id="KW-0720">Serine protease</keyword>
<dbReference type="PRINTS" id="PR00127">
    <property type="entry name" value="CLPPROTEASEP"/>
</dbReference>
<evidence type="ECO:0000256" key="3">
    <source>
        <dbReference type="ARBA" id="ARBA00022670"/>
    </source>
</evidence>
<dbReference type="InterPro" id="IPR047272">
    <property type="entry name" value="S49_SppA_C"/>
</dbReference>
<dbReference type="PANTHER" id="PTHR33209:SF1">
    <property type="entry name" value="PEPTIDASE S49 DOMAIN-CONTAINING PROTEIN"/>
    <property type="match status" value="1"/>
</dbReference>
<dbReference type="Proteomes" id="UP001221686">
    <property type="component" value="Unassembled WGS sequence"/>
</dbReference>
<feature type="domain" description="Peptidase S49" evidence="8">
    <location>
        <begin position="691"/>
        <end position="839"/>
    </location>
</feature>
<evidence type="ECO:0000313" key="10">
    <source>
        <dbReference type="Proteomes" id="UP001221686"/>
    </source>
</evidence>
<reference evidence="9 10" key="1">
    <citation type="submission" date="2022-11" db="EMBL/GenBank/DDBJ databases">
        <title>Minimal conservation of predation-associated metabolite biosynthetic gene clusters underscores biosynthetic potential of Myxococcota including descriptions for ten novel species: Archangium lansinium sp. nov., Myxococcus landrumus sp. nov., Nannocystis bai.</title>
        <authorList>
            <person name="Ahearne A."/>
            <person name="Stevens C."/>
            <person name="Dowd S."/>
        </authorList>
    </citation>
    <scope>NUCLEOTIDE SEQUENCE [LARGE SCALE GENOMIC DNA]</scope>
    <source>
        <strain evidence="9 10">BB15-2</strain>
    </source>
</reference>
<protein>
    <submittedName>
        <fullName evidence="9">Signal peptide peptidase SppA</fullName>
    </submittedName>
</protein>
<evidence type="ECO:0000256" key="6">
    <source>
        <dbReference type="ARBA" id="ARBA00023136"/>
    </source>
</evidence>
<dbReference type="NCBIfam" id="TIGR00705">
    <property type="entry name" value="SppA_67K"/>
    <property type="match status" value="1"/>
</dbReference>
<evidence type="ECO:0000256" key="7">
    <source>
        <dbReference type="SAM" id="MobiDB-lite"/>
    </source>
</evidence>
<dbReference type="EMBL" id="JAQNDL010000001">
    <property type="protein sequence ID" value="MDC0715465.1"/>
    <property type="molecule type" value="Genomic_DNA"/>
</dbReference>
<keyword evidence="6" id="KW-0472">Membrane</keyword>
<organism evidence="9 10">
    <name type="scientific">Nannocystis bainbridge</name>
    <dbReference type="NCBI Taxonomy" id="2995303"/>
    <lineage>
        <taxon>Bacteria</taxon>
        <taxon>Pseudomonadati</taxon>
        <taxon>Myxococcota</taxon>
        <taxon>Polyangia</taxon>
        <taxon>Nannocystales</taxon>
        <taxon>Nannocystaceae</taxon>
        <taxon>Nannocystis</taxon>
    </lineage>
</organism>
<evidence type="ECO:0000256" key="5">
    <source>
        <dbReference type="ARBA" id="ARBA00022825"/>
    </source>
</evidence>
<dbReference type="NCBIfam" id="TIGR00706">
    <property type="entry name" value="SppA_dom"/>
    <property type="match status" value="1"/>
</dbReference>
<evidence type="ECO:0000259" key="8">
    <source>
        <dbReference type="Pfam" id="PF01343"/>
    </source>
</evidence>
<dbReference type="InterPro" id="IPR004634">
    <property type="entry name" value="Pept_S49_pIV"/>
</dbReference>
<comment type="subcellular location">
    <subcellularLocation>
        <location evidence="1">Membrane</location>
    </subcellularLocation>
</comment>
<dbReference type="SUPFAM" id="SSF52096">
    <property type="entry name" value="ClpP/crotonase"/>
    <property type="match status" value="2"/>
</dbReference>
<dbReference type="InterPro" id="IPR002142">
    <property type="entry name" value="Peptidase_S49"/>
</dbReference>
<evidence type="ECO:0000256" key="4">
    <source>
        <dbReference type="ARBA" id="ARBA00022801"/>
    </source>
</evidence>